<feature type="compositionally biased region" description="Basic residues" evidence="1">
    <location>
        <begin position="123"/>
        <end position="135"/>
    </location>
</feature>
<feature type="compositionally biased region" description="Low complexity" evidence="1">
    <location>
        <begin position="171"/>
        <end position="180"/>
    </location>
</feature>
<accession>A0ABQ8G1R7</accession>
<proteinExistence type="predicted"/>
<name>A0ABQ8G1R7_9PEZI</name>
<organism evidence="2 3">
    <name type="scientific">Macrophomina phaseolina</name>
    <dbReference type="NCBI Taxonomy" id="35725"/>
    <lineage>
        <taxon>Eukaryota</taxon>
        <taxon>Fungi</taxon>
        <taxon>Dikarya</taxon>
        <taxon>Ascomycota</taxon>
        <taxon>Pezizomycotina</taxon>
        <taxon>Dothideomycetes</taxon>
        <taxon>Dothideomycetes incertae sedis</taxon>
        <taxon>Botryosphaeriales</taxon>
        <taxon>Botryosphaeriaceae</taxon>
        <taxon>Macrophomina</taxon>
    </lineage>
</organism>
<feature type="compositionally biased region" description="Basic and acidic residues" evidence="1">
    <location>
        <begin position="58"/>
        <end position="74"/>
    </location>
</feature>
<reference evidence="2 3" key="1">
    <citation type="journal article" date="2021" name="Nat. Commun.">
        <title>Genetic determinants of endophytism in the Arabidopsis root mycobiome.</title>
        <authorList>
            <person name="Mesny F."/>
            <person name="Miyauchi S."/>
            <person name="Thiergart T."/>
            <person name="Pickel B."/>
            <person name="Atanasova L."/>
            <person name="Karlsson M."/>
            <person name="Huettel B."/>
            <person name="Barry K.W."/>
            <person name="Haridas S."/>
            <person name="Chen C."/>
            <person name="Bauer D."/>
            <person name="Andreopoulos W."/>
            <person name="Pangilinan J."/>
            <person name="LaButti K."/>
            <person name="Riley R."/>
            <person name="Lipzen A."/>
            <person name="Clum A."/>
            <person name="Drula E."/>
            <person name="Henrissat B."/>
            <person name="Kohler A."/>
            <person name="Grigoriev I.V."/>
            <person name="Martin F.M."/>
            <person name="Hacquard S."/>
        </authorList>
    </citation>
    <scope>NUCLEOTIDE SEQUENCE [LARGE SCALE GENOMIC DNA]</scope>
    <source>
        <strain evidence="2 3">MPI-SDFR-AT-0080</strain>
    </source>
</reference>
<gene>
    <name evidence="2" type="ORF">B0J12DRAFT_788079</name>
</gene>
<evidence type="ECO:0000313" key="3">
    <source>
        <dbReference type="Proteomes" id="UP000774617"/>
    </source>
</evidence>
<sequence length="213" mass="24173">MLQPDETLPPFLKPKPGRPPKQRKERRDRVPKRQYICGNYSQQGHKRSHYREPPNPFRADEHQEDTWPNGEQDKNKLERFFQLRLARKKQELQAQLASARQNTDTQAPVLQRITNALNEKTKKPAITKGKGKGKQRASQAAGEGPLQSDQSTIDNIQARPGAAQNGAVVISNNSSKSSTSDETKEDDEAVQRSNHIYGNRIYDILGKRIQAKQ</sequence>
<feature type="compositionally biased region" description="Basic residues" evidence="1">
    <location>
        <begin position="15"/>
        <end position="32"/>
    </location>
</feature>
<evidence type="ECO:0000313" key="2">
    <source>
        <dbReference type="EMBL" id="KAH7042208.1"/>
    </source>
</evidence>
<evidence type="ECO:0000256" key="1">
    <source>
        <dbReference type="SAM" id="MobiDB-lite"/>
    </source>
</evidence>
<protein>
    <submittedName>
        <fullName evidence="2">Uncharacterized protein</fullName>
    </submittedName>
</protein>
<comment type="caution">
    <text evidence="2">The sequence shown here is derived from an EMBL/GenBank/DDBJ whole genome shotgun (WGS) entry which is preliminary data.</text>
</comment>
<dbReference type="EMBL" id="JAGTJR010000026">
    <property type="protein sequence ID" value="KAH7042208.1"/>
    <property type="molecule type" value="Genomic_DNA"/>
</dbReference>
<dbReference type="Proteomes" id="UP000774617">
    <property type="component" value="Unassembled WGS sequence"/>
</dbReference>
<feature type="region of interest" description="Disordered" evidence="1">
    <location>
        <begin position="114"/>
        <end position="196"/>
    </location>
</feature>
<feature type="region of interest" description="Disordered" evidence="1">
    <location>
        <begin position="1"/>
        <end position="74"/>
    </location>
</feature>
<keyword evidence="3" id="KW-1185">Reference proteome</keyword>